<sequence>MKRLTNTALLSHPLAYSPIAKQAAGGEKGIDFLHYIDRIQAVNVFDNGDVEFNFYAPSAECVEVAGVTGSFKSDKIPLFKKENGYFTRILSGIPAGFHYCDWFVDGVRVSNPDGRFYGGFRMMNFFDIPETQDDFYFRREVPHGTVRIELYHSSVNGRTKYAYIYTPPLYEENVDKLYPVLYLQHGVCEDETSWLWSGKANYILDNLIAEKKCQEMIIVMNSGYSFKEGEKAIFYPGDFDSELVYDCIPYIESNFRVKKGRSFRAVAGLSLGSAQASLSAANHPDLFGYLGVFSGPSSEGIEKIIKEKLSFGGIFLSAGIYENALNKLNAFKKELDDIGNQTIVRSYDGYHEWSPWRHSLFDFVQSIFGDITMPEYPATLLNERIVCREYHGPNQALFMNPLFNDPFYKDVVFHVDAKGRPAGSYVDIRTGITVLGPGRVEFSIEAGDAVKVMVRFRGEEVNLQREPDGNMWSAVCENVEPGFYYVYFYIDDVHVVHPFTQCCYGGFCAANYFEMEDPEFQDYLLKDVPHGSIRLMSYRSSIDGRDKPLYIYTPSGYDTSADKYPVLYLQHGGGENETAWVWHGKIQNMMDNLIAEKKCRKMLVVMAEGYSFKPDGSSNPSLGSFDEEMISDIVPFIDKNFKSVPDKKARAMAGLSMGAMQSYKIVFNHPEVFANGGFFSGIFYTRDEVANNNSVLFNRQKFKDLYQLIFVGCGEQDERLYSGNAEAMKLLKEEYELPITFFHIPGEHNWTFWRKALRAFLNLVFK</sequence>
<dbReference type="SUPFAM" id="SSF81296">
    <property type="entry name" value="E set domains"/>
    <property type="match status" value="1"/>
</dbReference>
<dbReference type="GO" id="GO:0016747">
    <property type="term" value="F:acyltransferase activity, transferring groups other than amino-acyl groups"/>
    <property type="evidence" value="ECO:0007669"/>
    <property type="project" value="TreeGrafter"/>
</dbReference>
<dbReference type="Gene3D" id="2.60.40.10">
    <property type="entry name" value="Immunoglobulins"/>
    <property type="match status" value="1"/>
</dbReference>
<evidence type="ECO:0000313" key="2">
    <source>
        <dbReference type="Proteomes" id="UP000260812"/>
    </source>
</evidence>
<dbReference type="InterPro" id="IPR014756">
    <property type="entry name" value="Ig_E-set"/>
</dbReference>
<dbReference type="PANTHER" id="PTHR48098">
    <property type="entry name" value="ENTEROCHELIN ESTERASE-RELATED"/>
    <property type="match status" value="1"/>
</dbReference>
<proteinExistence type="predicted"/>
<reference evidence="1" key="1">
    <citation type="submission" date="2018-08" db="EMBL/GenBank/DDBJ databases">
        <title>A genome reference for cultivated species of the human gut microbiota.</title>
        <authorList>
            <person name="Zou Y."/>
            <person name="Xue W."/>
            <person name="Luo G."/>
        </authorList>
    </citation>
    <scope>NUCLEOTIDE SEQUENCE [LARGE SCALE GENOMIC DNA]</scope>
    <source>
        <strain evidence="1">TF05-5AC</strain>
    </source>
</reference>
<dbReference type="InterPro" id="IPR013783">
    <property type="entry name" value="Ig-like_fold"/>
</dbReference>
<dbReference type="EMBL" id="QVLV01000024">
    <property type="protein sequence ID" value="RGE56519.1"/>
    <property type="molecule type" value="Genomic_DNA"/>
</dbReference>
<keyword evidence="2" id="KW-1185">Reference proteome</keyword>
<dbReference type="AlphaFoldDB" id="A0A3E3HXI3"/>
<accession>A0A3E3HXI3</accession>
<dbReference type="InterPro" id="IPR000801">
    <property type="entry name" value="Esterase-like"/>
</dbReference>
<dbReference type="InterPro" id="IPR029058">
    <property type="entry name" value="AB_hydrolase_fold"/>
</dbReference>
<organism evidence="1 2">
    <name type="scientific">Eisenbergiella massiliensis</name>
    <dbReference type="NCBI Taxonomy" id="1720294"/>
    <lineage>
        <taxon>Bacteria</taxon>
        <taxon>Bacillati</taxon>
        <taxon>Bacillota</taxon>
        <taxon>Clostridia</taxon>
        <taxon>Lachnospirales</taxon>
        <taxon>Lachnospiraceae</taxon>
        <taxon>Eisenbergiella</taxon>
    </lineage>
</organism>
<dbReference type="InterPro" id="IPR050583">
    <property type="entry name" value="Mycobacterial_A85_antigen"/>
</dbReference>
<gene>
    <name evidence="1" type="ORF">DXC51_23810</name>
</gene>
<dbReference type="Proteomes" id="UP000260812">
    <property type="component" value="Unassembled WGS sequence"/>
</dbReference>
<comment type="caution">
    <text evidence="1">The sequence shown here is derived from an EMBL/GenBank/DDBJ whole genome shotgun (WGS) entry which is preliminary data.</text>
</comment>
<dbReference type="Gene3D" id="3.40.50.1820">
    <property type="entry name" value="alpha/beta hydrolase"/>
    <property type="match status" value="2"/>
</dbReference>
<dbReference type="Pfam" id="PF00756">
    <property type="entry name" value="Esterase"/>
    <property type="match status" value="2"/>
</dbReference>
<dbReference type="GeneID" id="97989797"/>
<protein>
    <submittedName>
        <fullName evidence="1">Enterochelin esterase</fullName>
    </submittedName>
</protein>
<name>A0A3E3HXI3_9FIRM</name>
<dbReference type="PANTHER" id="PTHR48098:SF1">
    <property type="entry name" value="DIACYLGLYCEROL ACYLTRANSFERASE_MYCOLYLTRANSFERASE AG85A"/>
    <property type="match status" value="1"/>
</dbReference>
<evidence type="ECO:0000313" key="1">
    <source>
        <dbReference type="EMBL" id="RGE56519.1"/>
    </source>
</evidence>
<dbReference type="RefSeq" id="WP_117545545.1">
    <property type="nucleotide sequence ID" value="NZ_JBKVLI010000002.1"/>
</dbReference>
<dbReference type="SUPFAM" id="SSF53474">
    <property type="entry name" value="alpha/beta-Hydrolases"/>
    <property type="match status" value="2"/>
</dbReference>